<feature type="binding site" evidence="5">
    <location>
        <position position="103"/>
    </location>
    <ligand>
        <name>Mg(2+)</name>
        <dbReference type="ChEBI" id="CHEBI:18420"/>
        <label>1</label>
    </ligand>
</feature>
<dbReference type="PANTHER" id="PTHR10286">
    <property type="entry name" value="INORGANIC PYROPHOSPHATASE"/>
    <property type="match status" value="1"/>
</dbReference>
<evidence type="ECO:0000313" key="7">
    <source>
        <dbReference type="Proteomes" id="UP000018700"/>
    </source>
</evidence>
<dbReference type="GO" id="GO:0006796">
    <property type="term" value="P:phosphate-containing compound metabolic process"/>
    <property type="evidence" value="ECO:0007669"/>
    <property type="project" value="InterPro"/>
</dbReference>
<evidence type="ECO:0000256" key="4">
    <source>
        <dbReference type="ARBA" id="ARBA00022842"/>
    </source>
</evidence>
<organism evidence="6 7">
    <name type="scientific">Candidatus Endolissoclinum faulkneri L5</name>
    <dbReference type="NCBI Taxonomy" id="1401328"/>
    <lineage>
        <taxon>Bacteria</taxon>
        <taxon>Pseudomonadati</taxon>
        <taxon>Pseudomonadota</taxon>
        <taxon>Alphaproteobacteria</taxon>
        <taxon>Rhodospirillales</taxon>
        <taxon>Rhodospirillaceae</taxon>
        <taxon>Candidatus Endolissoclinum</taxon>
    </lineage>
</organism>
<dbReference type="Gene3D" id="3.90.80.10">
    <property type="entry name" value="Inorganic pyrophosphatase"/>
    <property type="match status" value="1"/>
</dbReference>
<feature type="binding site" evidence="5">
    <location>
        <position position="142"/>
    </location>
    <ligand>
        <name>substrate</name>
    </ligand>
</feature>
<feature type="binding site" evidence="5">
    <location>
        <position position="30"/>
    </location>
    <ligand>
        <name>substrate</name>
    </ligand>
</feature>
<dbReference type="KEGG" id="efk:P856_41"/>
<keyword evidence="4 5" id="KW-0460">Magnesium</keyword>
<dbReference type="GO" id="GO:0005737">
    <property type="term" value="C:cytoplasm"/>
    <property type="evidence" value="ECO:0007669"/>
    <property type="project" value="UniProtKB-SubCell"/>
</dbReference>
<dbReference type="OrthoDB" id="5187599at2"/>
<comment type="similarity">
    <text evidence="5">Belongs to the PPase family.</text>
</comment>
<dbReference type="STRING" id="1401328.P856_41"/>
<keyword evidence="7" id="KW-1185">Reference proteome</keyword>
<comment type="function">
    <text evidence="5">Catalyzes the hydrolysis of inorganic pyrophosphate (PPi) forming two phosphate ions.</text>
</comment>
<dbReference type="SUPFAM" id="SSF50324">
    <property type="entry name" value="Inorganic pyrophosphatase"/>
    <property type="match status" value="1"/>
</dbReference>
<feature type="binding site" evidence="5">
    <location>
        <position position="71"/>
    </location>
    <ligand>
        <name>Mg(2+)</name>
        <dbReference type="ChEBI" id="CHEBI:18420"/>
        <label>2</label>
    </ligand>
</feature>
<comment type="cofactor">
    <cofactor evidence="1 5">
        <name>Mg(2+)</name>
        <dbReference type="ChEBI" id="CHEBI:18420"/>
    </cofactor>
</comment>
<dbReference type="PATRIC" id="fig|1401328.3.peg.41"/>
<dbReference type="HOGENOM" id="CLU_073198_1_0_5"/>
<dbReference type="GO" id="GO:0000287">
    <property type="term" value="F:magnesium ion binding"/>
    <property type="evidence" value="ECO:0007669"/>
    <property type="project" value="UniProtKB-UniRule"/>
</dbReference>
<evidence type="ECO:0000256" key="1">
    <source>
        <dbReference type="ARBA" id="ARBA00001946"/>
    </source>
</evidence>
<accession>V9TRV4</accession>
<protein>
    <recommendedName>
        <fullName evidence="5">Inorganic pyrophosphatase</fullName>
        <ecNumber evidence="5">3.6.1.1</ecNumber>
    </recommendedName>
    <alternativeName>
        <fullName evidence="5">Pyrophosphate phospho-hydrolase</fullName>
        <shortName evidence="5">PPase</shortName>
    </alternativeName>
</protein>
<dbReference type="InterPro" id="IPR036649">
    <property type="entry name" value="Pyrophosphatase_sf"/>
</dbReference>
<evidence type="ECO:0000256" key="3">
    <source>
        <dbReference type="ARBA" id="ARBA00022801"/>
    </source>
</evidence>
<feature type="binding site" evidence="5">
    <location>
        <position position="56"/>
    </location>
    <ligand>
        <name>substrate</name>
    </ligand>
</feature>
<keyword evidence="2 5" id="KW-0479">Metal-binding</keyword>
<dbReference type="eggNOG" id="COG0221">
    <property type="taxonomic scope" value="Bacteria"/>
</dbReference>
<comment type="subcellular location">
    <subcellularLocation>
        <location evidence="5">Cytoplasm</location>
    </subcellularLocation>
</comment>
<dbReference type="EMBL" id="CP006745">
    <property type="protein sequence ID" value="AHC73291.1"/>
    <property type="molecule type" value="Genomic_DNA"/>
</dbReference>
<feature type="binding site" evidence="5">
    <location>
        <position position="71"/>
    </location>
    <ligand>
        <name>Mg(2+)</name>
        <dbReference type="ChEBI" id="CHEBI:18420"/>
        <label>1</label>
    </ligand>
</feature>
<dbReference type="NCBIfam" id="NF002317">
    <property type="entry name" value="PRK01250.1"/>
    <property type="match status" value="1"/>
</dbReference>
<dbReference type="GO" id="GO:0004427">
    <property type="term" value="F:inorganic diphosphate phosphatase activity"/>
    <property type="evidence" value="ECO:0007669"/>
    <property type="project" value="UniProtKB-UniRule"/>
</dbReference>
<feature type="binding site" evidence="5">
    <location>
        <position position="66"/>
    </location>
    <ligand>
        <name>Mg(2+)</name>
        <dbReference type="ChEBI" id="CHEBI:18420"/>
        <label>1</label>
    </ligand>
</feature>
<name>V9TRV4_9PROT</name>
<dbReference type="AlphaFoldDB" id="V9TRV4"/>
<dbReference type="HAMAP" id="MF_00209">
    <property type="entry name" value="Inorganic_PPase"/>
    <property type="match status" value="1"/>
</dbReference>
<evidence type="ECO:0000256" key="5">
    <source>
        <dbReference type="HAMAP-Rule" id="MF_00209"/>
    </source>
</evidence>
<comment type="catalytic activity">
    <reaction evidence="5">
        <text>diphosphate + H2O = 2 phosphate + H(+)</text>
        <dbReference type="Rhea" id="RHEA:24576"/>
        <dbReference type="ChEBI" id="CHEBI:15377"/>
        <dbReference type="ChEBI" id="CHEBI:15378"/>
        <dbReference type="ChEBI" id="CHEBI:33019"/>
        <dbReference type="ChEBI" id="CHEBI:43474"/>
        <dbReference type="EC" id="3.6.1.1"/>
    </reaction>
</comment>
<evidence type="ECO:0000313" key="6">
    <source>
        <dbReference type="EMBL" id="AHC73291.1"/>
    </source>
</evidence>
<reference evidence="6 7" key="1">
    <citation type="journal article" date="2013" name="PLoS ONE">
        <title>Bacterial endosymbiosis in a chordate host: long-term co-evolution and conservation of secondary metabolism.</title>
        <authorList>
            <person name="Kwan J.C."/>
            <person name="Schmidt E.W."/>
        </authorList>
    </citation>
    <scope>NUCLEOTIDE SEQUENCE [LARGE SCALE GENOMIC DNA]</scope>
    <source>
        <strain evidence="7">faulkneri L5</strain>
    </source>
</reference>
<dbReference type="EC" id="3.6.1.1" evidence="5"/>
<sequence>MRISQIPIGKNPPHDINVLIEISLGSYPIKYEFNKESQALFVDRFLHTAMTYPCNYGFIPHTLANDKDPIDVMVVTNSPIMPKAIVNVRPIGLLIMEDQEGMDEKILAVPTDKLHPYYTNVISWTDLPTILTEQIKHFFTHYKDLEPEKWVRIDRWKGVEEAFKFISDGIKSASNKNSP</sequence>
<feature type="binding site" evidence="5">
    <location>
        <position position="44"/>
    </location>
    <ligand>
        <name>substrate</name>
    </ligand>
</feature>
<keyword evidence="5" id="KW-0963">Cytoplasm</keyword>
<keyword evidence="3 5" id="KW-0378">Hydrolase</keyword>
<comment type="subunit">
    <text evidence="5">Homohexamer.</text>
</comment>
<dbReference type="InterPro" id="IPR008162">
    <property type="entry name" value="Pyrophosphatase"/>
</dbReference>
<gene>
    <name evidence="5 6" type="primary">ppa</name>
    <name evidence="6" type="ORF">P856_41</name>
</gene>
<dbReference type="Pfam" id="PF00719">
    <property type="entry name" value="Pyrophosphatase"/>
    <property type="match status" value="1"/>
</dbReference>
<dbReference type="RefSeq" id="WP_025300178.1">
    <property type="nucleotide sequence ID" value="NZ_CP006745.1"/>
</dbReference>
<dbReference type="CDD" id="cd00412">
    <property type="entry name" value="pyrophosphatase"/>
    <property type="match status" value="1"/>
</dbReference>
<proteinExistence type="inferred from homology"/>
<dbReference type="Proteomes" id="UP000018700">
    <property type="component" value="Chromosome"/>
</dbReference>
<evidence type="ECO:0000256" key="2">
    <source>
        <dbReference type="ARBA" id="ARBA00022723"/>
    </source>
</evidence>